<proteinExistence type="predicted"/>
<dbReference type="EMBL" id="CP088155">
    <property type="protein sequence ID" value="WYM97365.1"/>
    <property type="molecule type" value="Genomic_DNA"/>
</dbReference>
<protein>
    <recommendedName>
        <fullName evidence="4">EAL domain-containing protein</fullName>
    </recommendedName>
</protein>
<evidence type="ECO:0000313" key="3">
    <source>
        <dbReference type="Proteomes" id="UP001622612"/>
    </source>
</evidence>
<dbReference type="Proteomes" id="UP001622612">
    <property type="component" value="Chromosome"/>
</dbReference>
<dbReference type="NCBIfam" id="NF045955">
    <property type="entry name" value="MHO_4530_fam"/>
    <property type="match status" value="1"/>
</dbReference>
<evidence type="ECO:0008006" key="4">
    <source>
        <dbReference type="Google" id="ProtNLM"/>
    </source>
</evidence>
<accession>A0ABZ2TLN6</accession>
<reference evidence="2" key="1">
    <citation type="submission" date="2021-11" db="EMBL/GenBank/DDBJ databases">
        <title>The first genome sequence of unculturable Mycoplasma faucium obtained by de novo assembly of metagenomic reads.</title>
        <authorList>
            <person name="Sabat A.J."/>
            <person name="Bathoorn E."/>
            <person name="Akkerboom V."/>
            <person name="Friedrich A.W."/>
        </authorList>
    </citation>
    <scope>NUCLEOTIDE SEQUENCE [LARGE SCALE GENOMIC DNA]</scope>
    <source>
        <strain evidence="2">UMCG-MFM1</strain>
    </source>
</reference>
<keyword evidence="1" id="KW-0812">Transmembrane</keyword>
<keyword evidence="1" id="KW-0472">Membrane</keyword>
<evidence type="ECO:0000313" key="2">
    <source>
        <dbReference type="EMBL" id="WYM97365.1"/>
    </source>
</evidence>
<keyword evidence="3" id="KW-1185">Reference proteome</keyword>
<feature type="transmembrane region" description="Helical" evidence="1">
    <location>
        <begin position="6"/>
        <end position="30"/>
    </location>
</feature>
<evidence type="ECO:0000256" key="1">
    <source>
        <dbReference type="SAM" id="Phobius"/>
    </source>
</evidence>
<sequence length="536" mass="64242">MLISNWKIVIFSLIIALITSILIFIIISLFKVYFKKTKYYFSGFVIFNIDTKNQRVRINNDIQPLTYFPPFLYKNTITNGEWFQINIFTSIFDEKTKKILNNVFINDFNNESVLYFDLFLKNSDGHKYKLILEKNKNDYFVATVYWNKKDYDYIDKNIVFKNINTKNDIFPFLNKNATSIVINIKKTYIYKQDYLINELSKLISYKKYKKFNLSISNSKIFIWYENDKNNSKENNKCLKYQEVLLKNISILKQYFDLFIIADSSFLDSLTLGNINLYFYYLINIFKNNKYLLKNKILNTTFFQTNKSFNKFEQIYSEAILLANNEEYNLLKTTINDLNKNIITKKTIISPRFSNINKENQFKKILGNTDIFDYLWLTFFKSIRNHLANNSIILINDYIFNLLSDSYLITISKEYQNLNFIINITNYDNLKFIKNKLEYLISKDCEFGLKINNLNIEEIMMITKEIKIKYILINELICKNLNNLKNYLYISTFLEKIKDKNINIIFESLDVENYKKLINNKIDRIYYTITNINTKQI</sequence>
<organism evidence="2 3">
    <name type="scientific">Metamycoplasma faucium</name>
    <dbReference type="NCBI Taxonomy" id="56142"/>
    <lineage>
        <taxon>Bacteria</taxon>
        <taxon>Bacillati</taxon>
        <taxon>Mycoplasmatota</taxon>
        <taxon>Mycoplasmoidales</taxon>
        <taxon>Metamycoplasmataceae</taxon>
        <taxon>Metamycoplasma</taxon>
    </lineage>
</organism>
<dbReference type="RefSeq" id="WP_405311781.1">
    <property type="nucleotide sequence ID" value="NZ_CP088155.1"/>
</dbReference>
<gene>
    <name evidence="2" type="ORF">LQ356_00505</name>
</gene>
<name>A0ABZ2TLN6_9BACT</name>
<keyword evidence="1" id="KW-1133">Transmembrane helix</keyword>